<evidence type="ECO:0000259" key="1">
    <source>
        <dbReference type="PROSITE" id="PS50010"/>
    </source>
</evidence>
<dbReference type="GO" id="GO:0007266">
    <property type="term" value="P:Rho protein signal transduction"/>
    <property type="evidence" value="ECO:0007669"/>
    <property type="project" value="TreeGrafter"/>
</dbReference>
<dbReference type="eggNOG" id="KOG1931">
    <property type="taxonomic scope" value="Eukaryota"/>
</dbReference>
<dbReference type="Pfam" id="PF00621">
    <property type="entry name" value="RhoGEF"/>
    <property type="match status" value="1"/>
</dbReference>
<dbReference type="SUPFAM" id="SSF48065">
    <property type="entry name" value="DBL homology domain (DH-domain)"/>
    <property type="match status" value="1"/>
</dbReference>
<feature type="domain" description="DH" evidence="1">
    <location>
        <begin position="176"/>
        <end position="337"/>
    </location>
</feature>
<dbReference type="WBParaSite" id="EN70_5705">
    <property type="protein sequence ID" value="EN70_5705"/>
    <property type="gene ID" value="EN70_5705"/>
</dbReference>
<dbReference type="InterPro" id="IPR000219">
    <property type="entry name" value="DH_dom"/>
</dbReference>
<dbReference type="GO" id="GO:0005085">
    <property type="term" value="F:guanyl-nucleotide exchange factor activity"/>
    <property type="evidence" value="ECO:0007669"/>
    <property type="project" value="InterPro"/>
</dbReference>
<proteinExistence type="predicted"/>
<dbReference type="Proteomes" id="UP000095285">
    <property type="component" value="Unassembled WGS sequence"/>
</dbReference>
<evidence type="ECO:0000313" key="3">
    <source>
        <dbReference type="WBParaSite" id="EN70_5705"/>
    </source>
</evidence>
<dbReference type="PANTHER" id="PTHR13217">
    <property type="entry name" value="PLECKSTRIN HOMOLOGY DOMAIN-CONTAINING FAMILY G MEMBER 7"/>
    <property type="match status" value="1"/>
</dbReference>
<dbReference type="Gene3D" id="2.30.29.30">
    <property type="entry name" value="Pleckstrin-homology domain (PH domain)/Phosphotyrosine-binding domain (PTB)"/>
    <property type="match status" value="1"/>
</dbReference>
<evidence type="ECO:0000313" key="2">
    <source>
        <dbReference type="Proteomes" id="UP000095285"/>
    </source>
</evidence>
<sequence length="1620" mass="187222">MNFESYQNMIEIIMLQQEDTEIQTFHPNKEQLTRRHALIPEQPSIQQDDADTEGCSDNVIIVPHLKISPNDSQLFNRAISSGGGLLANLQRATIATQAFYADAKEQSKTRSPWILKRLYEWSHRAKRREITKHVQAALETSGDPEFDDEELEKLLLVKWEEIFSVNVENLESIDKKRLQAVWELFHSELIFLHKQLLVLRNVYKEPLKKCQVEGYLLTVEPDLLFGNLDQICRFSKGPSTISAYQAYCINYKATMEYLGSIREKEERFTEFEGICLTDPRCERLQLEDLLIAPLQRITRLPILLKEIHKYTKNNDDKARIEKVIENMNESLRSIDDSVQWLHNFERLQQLQNSVIWPSIIELEARTFIPEFLRAAVSRQFCENLLAHPRRKLIHEGHLDLVENGRTCDCYAFLFNDMFLLTKMKKCTKIKKGTTQLTKSEQYVVQKQPIPLDSCVFCDADSNDSTTSNRGNETLQKICHKKLSNFFEKNVVLWKRSSQQCSFSYHAHFFFEFVPFSNDTLIDYKSIKPKTWEEASLLHFFFLSPSTVAEYRNECRNEISEWFATLSKIEGAEWLIVFDSLKAREQKNRGALIERIKSDFAKFTNRIVEIYDPSNIAALQSSMQLHLLNSLDHYVTHEENNLSNRNDQYSDSDFDFITFCRDQMRLSRLYQSLGMFEQILALFDELDAMLSLIALHHSSKGPIPKWLASSECLTSMSSGCPLFVAMLKCDGPWDNITIVELRYIILAHQILNAMRIYEARLQRVSTTGDSNSQNLRTEFAVTLLRYSLHCLNAIFESMIVFKIPLDCDETQCWIVSFCLETMQLTSLLTEITHVEQAAHLTCSLKLVNCQAMSRLNERWDLIDWKKITKWFEDGIARCGVEAVKTNAVNEIRQLLSDKQQFTHYMQKYHESSIALLKHFGWRREARAVGWELAKFLLSLDRAEGALPYLLNFISDLIADGSTVLLLRDMLLFTVNHLEKFPGIHFKELVEFYLILMKLAKTEKERVKYCDKLLELSEKPNITKIRLDSNCKQPKTFSFGFNSSFPFLMTTPNETIKIDAKVTSYLPKMLKNFKLHCYMKLFVQNESQKRTAGRRPHFECMHNEVDGISRFACVWKGGIEVRRGSLLGFSMNSTDESEDCLIFRSSIADELRPGENILTLIAQASEITGTYIFDYFELEIGHSLILRCDWLDVPEIEEDLARLPICFVHHKPVSLKLKPPPNGTLIAGVAQHIEFEIFYGTGRSTNVENCMLQLTCSAGGDLEFWDISRSKWSEICNFSLDRALPENNKTITVHLCKILRNFSSREENVKSRLPTYASQILVKWMGEEWSFTVNFVSFMNIDNDTSLLEERVLFELTLLRNIDEWLIIPQEAILSRISDKSPEMPAKLLNPKLTCIQPGCRYRLVWILPSSKGKTDEIEHYKLRFTYRVQSLNGYTNEDELIYDRQYTLFDEFPVQCKTPNYELCAQLLSSQPGAILCRVEDACDMIVSLRSLTNRVETVVIGVDADPCFWTINERHKLLHVKESGLGQISFTIFPKMIGFLPYPLISVYGCQHKQSDSDIPHLFTGSIYDFGPRLSSFVRTNGKQVHVLGAFATSADSKSAVSMKTSRLKEAKSRITKLFD</sequence>
<dbReference type="STRING" id="7209.A0A1I7VSB5"/>
<reference evidence="3" key="2">
    <citation type="submission" date="2016-11" db="UniProtKB">
        <authorList>
            <consortium name="WormBaseParasite"/>
        </authorList>
    </citation>
    <scope>IDENTIFICATION</scope>
</reference>
<reference evidence="2" key="1">
    <citation type="submission" date="2012-04" db="EMBL/GenBank/DDBJ databases">
        <title>The Genome Sequence of Loa loa.</title>
        <authorList>
            <consortium name="The Broad Institute Genome Sequencing Platform"/>
            <consortium name="Broad Institute Genome Sequencing Center for Infectious Disease"/>
            <person name="Nutman T.B."/>
            <person name="Fink D.L."/>
            <person name="Russ C."/>
            <person name="Young S."/>
            <person name="Zeng Q."/>
            <person name="Gargeya S."/>
            <person name="Alvarado L."/>
            <person name="Berlin A."/>
            <person name="Chapman S.B."/>
            <person name="Chen Z."/>
            <person name="Freedman E."/>
            <person name="Gellesch M."/>
            <person name="Goldberg J."/>
            <person name="Griggs A."/>
            <person name="Gujja S."/>
            <person name="Heilman E.R."/>
            <person name="Heiman D."/>
            <person name="Howarth C."/>
            <person name="Mehta T."/>
            <person name="Neiman D."/>
            <person name="Pearson M."/>
            <person name="Roberts A."/>
            <person name="Saif S."/>
            <person name="Shea T."/>
            <person name="Shenoy N."/>
            <person name="Sisk P."/>
            <person name="Stolte C."/>
            <person name="Sykes S."/>
            <person name="White J."/>
            <person name="Yandava C."/>
            <person name="Haas B."/>
            <person name="Henn M.R."/>
            <person name="Nusbaum C."/>
            <person name="Birren B."/>
        </authorList>
    </citation>
    <scope>NUCLEOTIDE SEQUENCE [LARGE SCALE GENOMIC DNA]</scope>
</reference>
<dbReference type="Pfam" id="PF23036">
    <property type="entry name" value="TRAPPC10_1st"/>
    <property type="match status" value="1"/>
</dbReference>
<dbReference type="PROSITE" id="PS50010">
    <property type="entry name" value="DH_2"/>
    <property type="match status" value="1"/>
</dbReference>
<accession>A0A1I7VSB5</accession>
<name>A0A1I7VSB5_LOALO</name>
<protein>
    <submittedName>
        <fullName evidence="3">DH domain-containing protein</fullName>
    </submittedName>
</protein>
<keyword evidence="2" id="KW-1185">Reference proteome</keyword>
<dbReference type="Gene3D" id="1.20.900.10">
    <property type="entry name" value="Dbl homology (DH) domain"/>
    <property type="match status" value="2"/>
</dbReference>
<dbReference type="InterPro" id="IPR035899">
    <property type="entry name" value="DBL_dom_sf"/>
</dbReference>
<dbReference type="InterPro" id="IPR011993">
    <property type="entry name" value="PH-like_dom_sf"/>
</dbReference>
<dbReference type="SUPFAM" id="SSF50729">
    <property type="entry name" value="PH domain-like"/>
    <property type="match status" value="1"/>
</dbReference>
<dbReference type="InterPro" id="IPR056913">
    <property type="entry name" value="TRAPPC10/Trs130_N"/>
</dbReference>
<dbReference type="PANTHER" id="PTHR13217:SF6">
    <property type="entry name" value="PLECKSTRIN HOMOLOGY DOMAIN-CONTAINING FAMILY G MEMBER 7"/>
    <property type="match status" value="1"/>
</dbReference>
<organism evidence="2 3">
    <name type="scientific">Loa loa</name>
    <name type="common">Eye worm</name>
    <name type="synonym">Filaria loa</name>
    <dbReference type="NCBI Taxonomy" id="7209"/>
    <lineage>
        <taxon>Eukaryota</taxon>
        <taxon>Metazoa</taxon>
        <taxon>Ecdysozoa</taxon>
        <taxon>Nematoda</taxon>
        <taxon>Chromadorea</taxon>
        <taxon>Rhabditida</taxon>
        <taxon>Spirurina</taxon>
        <taxon>Spiruromorpha</taxon>
        <taxon>Filarioidea</taxon>
        <taxon>Onchocercidae</taxon>
        <taxon>Loa</taxon>
    </lineage>
</organism>
<dbReference type="InterPro" id="IPR040181">
    <property type="entry name" value="PKHG5/7"/>
</dbReference>
<dbReference type="SMART" id="SM00325">
    <property type="entry name" value="RhoGEF"/>
    <property type="match status" value="1"/>
</dbReference>